<dbReference type="Proteomes" id="UP001524569">
    <property type="component" value="Unassembled WGS sequence"/>
</dbReference>
<dbReference type="Gene3D" id="3.40.50.720">
    <property type="entry name" value="NAD(P)-binding Rossmann-like Domain"/>
    <property type="match status" value="1"/>
</dbReference>
<dbReference type="NCBIfam" id="NF001310">
    <property type="entry name" value="PRK00258.1-2"/>
    <property type="match status" value="1"/>
</dbReference>
<keyword evidence="13" id="KW-1185">Reference proteome</keyword>
<comment type="catalytic activity">
    <reaction evidence="7 8">
        <text>shikimate + NADP(+) = 3-dehydroshikimate + NADPH + H(+)</text>
        <dbReference type="Rhea" id="RHEA:17737"/>
        <dbReference type="ChEBI" id="CHEBI:15378"/>
        <dbReference type="ChEBI" id="CHEBI:16630"/>
        <dbReference type="ChEBI" id="CHEBI:36208"/>
        <dbReference type="ChEBI" id="CHEBI:57783"/>
        <dbReference type="ChEBI" id="CHEBI:58349"/>
        <dbReference type="EC" id="1.1.1.25"/>
    </reaction>
</comment>
<feature type="domain" description="Shikimate dehydrogenase substrate binding N-terminal" evidence="10">
    <location>
        <begin position="22"/>
        <end position="104"/>
    </location>
</feature>
<feature type="binding site" evidence="8">
    <location>
        <position position="233"/>
    </location>
    <ligand>
        <name>shikimate</name>
        <dbReference type="ChEBI" id="CHEBI:36208"/>
    </ligand>
</feature>
<gene>
    <name evidence="8 12" type="primary">aroE</name>
    <name evidence="12" type="ORF">NP603_10355</name>
</gene>
<dbReference type="CDD" id="cd01065">
    <property type="entry name" value="NAD_bind_Shikimate_DH"/>
    <property type="match status" value="1"/>
</dbReference>
<evidence type="ECO:0000259" key="11">
    <source>
        <dbReference type="Pfam" id="PF18317"/>
    </source>
</evidence>
<feature type="binding site" evidence="8">
    <location>
        <position position="77"/>
    </location>
    <ligand>
        <name>shikimate</name>
        <dbReference type="ChEBI" id="CHEBI:36208"/>
    </ligand>
</feature>
<keyword evidence="3 8" id="KW-0028">Amino-acid biosynthesis</keyword>
<keyword evidence="4 8" id="KW-0521">NADP</keyword>
<evidence type="ECO:0000256" key="7">
    <source>
        <dbReference type="ARBA" id="ARBA00049442"/>
    </source>
</evidence>
<comment type="caution">
    <text evidence="12">The sequence shown here is derived from an EMBL/GenBank/DDBJ whole genome shotgun (WGS) entry which is preliminary data.</text>
</comment>
<dbReference type="InterPro" id="IPR041121">
    <property type="entry name" value="SDH_C"/>
</dbReference>
<dbReference type="SUPFAM" id="SSF51735">
    <property type="entry name" value="NAD(P)-binding Rossmann-fold domains"/>
    <property type="match status" value="1"/>
</dbReference>
<dbReference type="SUPFAM" id="SSF53223">
    <property type="entry name" value="Aminoacid dehydrogenase-like, N-terminal domain"/>
    <property type="match status" value="1"/>
</dbReference>
<comment type="function">
    <text evidence="8">Involved in the biosynthesis of the chorismate, which leads to the biosynthesis of aromatic amino acids. Catalyzes the reversible NADPH linked reduction of 3-dehydroshikimate (DHSA) to yield shikimate (SA).</text>
</comment>
<dbReference type="InterPro" id="IPR036291">
    <property type="entry name" value="NAD(P)-bd_dom_sf"/>
</dbReference>
<dbReference type="EC" id="1.1.1.25" evidence="2 8"/>
<comment type="pathway">
    <text evidence="1 8">Metabolic intermediate biosynthesis; chorismate biosynthesis; chorismate from D-erythrose 4-phosphate and phosphoenolpyruvate: step 4/7.</text>
</comment>
<feature type="domain" description="Quinate/shikimate 5-dehydrogenase/glutamyl-tRNA reductase" evidence="9">
    <location>
        <begin position="133"/>
        <end position="209"/>
    </location>
</feature>
<dbReference type="InterPro" id="IPR006151">
    <property type="entry name" value="Shikm_DH/Glu-tRNA_Rdtase"/>
</dbReference>
<reference evidence="12 13" key="1">
    <citation type="submission" date="2022-07" db="EMBL/GenBank/DDBJ databases">
        <title>Methylomonas rivi sp. nov., Methylomonas rosea sp. nov., Methylomonas aureus sp. nov. and Methylomonas subterranea sp. nov., four novel methanotrophs isolated from a freshwater creek and the deep terrestrial subsurface.</title>
        <authorList>
            <person name="Abin C."/>
            <person name="Sankaranarayanan K."/>
            <person name="Garner C."/>
            <person name="Sindelar R."/>
            <person name="Kotary K."/>
            <person name="Garner R."/>
            <person name="Barclay S."/>
            <person name="Lawson P."/>
            <person name="Krumholz L."/>
        </authorList>
    </citation>
    <scope>NUCLEOTIDE SEQUENCE [LARGE SCALE GENOMIC DNA]</scope>
    <source>
        <strain evidence="12 13">SURF-1</strain>
    </source>
</reference>
<comment type="subunit">
    <text evidence="8">Homodimer.</text>
</comment>
<proteinExistence type="inferred from homology"/>
<evidence type="ECO:0000256" key="6">
    <source>
        <dbReference type="ARBA" id="ARBA00023141"/>
    </source>
</evidence>
<feature type="binding site" evidence="8">
    <location>
        <position position="118"/>
    </location>
    <ligand>
        <name>shikimate</name>
        <dbReference type="ChEBI" id="CHEBI:36208"/>
    </ligand>
</feature>
<dbReference type="Gene3D" id="3.40.50.10860">
    <property type="entry name" value="Leucine Dehydrogenase, chain A, domain 1"/>
    <property type="match status" value="1"/>
</dbReference>
<feature type="binding site" evidence="8">
    <location>
        <position position="231"/>
    </location>
    <ligand>
        <name>NADP(+)</name>
        <dbReference type="ChEBI" id="CHEBI:58349"/>
    </ligand>
</feature>
<evidence type="ECO:0000259" key="10">
    <source>
        <dbReference type="Pfam" id="PF08501"/>
    </source>
</evidence>
<feature type="binding site" evidence="8">
    <location>
        <begin position="143"/>
        <end position="147"/>
    </location>
    <ligand>
        <name>NADP(+)</name>
        <dbReference type="ChEBI" id="CHEBI:58349"/>
    </ligand>
</feature>
<dbReference type="Pfam" id="PF08501">
    <property type="entry name" value="Shikimate_dh_N"/>
    <property type="match status" value="1"/>
</dbReference>
<dbReference type="GO" id="GO:0004764">
    <property type="term" value="F:shikimate 3-dehydrogenase (NADP+) activity"/>
    <property type="evidence" value="ECO:0007669"/>
    <property type="project" value="UniProtKB-EC"/>
</dbReference>
<dbReference type="PANTHER" id="PTHR21089:SF1">
    <property type="entry name" value="BIFUNCTIONAL 3-DEHYDROQUINATE DEHYDRATASE_SHIKIMATE DEHYDROGENASE, CHLOROPLASTIC"/>
    <property type="match status" value="1"/>
</dbReference>
<dbReference type="HAMAP" id="MF_00222">
    <property type="entry name" value="Shikimate_DH_AroE"/>
    <property type="match status" value="1"/>
</dbReference>
<evidence type="ECO:0000259" key="9">
    <source>
        <dbReference type="Pfam" id="PF01488"/>
    </source>
</evidence>
<dbReference type="PANTHER" id="PTHR21089">
    <property type="entry name" value="SHIKIMATE DEHYDROGENASE"/>
    <property type="match status" value="1"/>
</dbReference>
<feature type="binding site" evidence="8">
    <location>
        <position position="102"/>
    </location>
    <ligand>
        <name>shikimate</name>
        <dbReference type="ChEBI" id="CHEBI:36208"/>
    </ligand>
</feature>
<dbReference type="InterPro" id="IPR046346">
    <property type="entry name" value="Aminoacid_DH-like_N_sf"/>
</dbReference>
<dbReference type="RefSeq" id="WP_256610797.1">
    <property type="nucleotide sequence ID" value="NZ_JANIBM010000009.1"/>
</dbReference>
<evidence type="ECO:0000256" key="8">
    <source>
        <dbReference type="HAMAP-Rule" id="MF_00222"/>
    </source>
</evidence>
<comment type="similarity">
    <text evidence="8">Belongs to the shikimate dehydrogenase family.</text>
</comment>
<feature type="active site" description="Proton acceptor" evidence="8">
    <location>
        <position position="81"/>
    </location>
</feature>
<evidence type="ECO:0000256" key="4">
    <source>
        <dbReference type="ARBA" id="ARBA00022857"/>
    </source>
</evidence>
<sequence>MNDNRDNFADTTASSSADQYAVFGHPISHSKSPRIHKLFAEQTGQNLMYSAQDVPADSFKAATDAFFAAGGKGLNCTVPLKELAWNYADRLSEAAEAAKAVNTLALTADGSILGDNTDGIGLLNDLTVNLQIKLAGTAILILGAGGACRGIVAPLLKQKPASLVIANRTPARAHTIADDFKFLGAVDACGYDALPGRCFDLIINATAASLSGDLPPLPAGLIARNGTCYDLAYANQPTAFVRWGIANGAAKSVDGLGMLVEQAAEAFYIWRGRRPATAPVIGLLDAERRSANGNPGLKQSAD</sequence>
<dbReference type="Pfam" id="PF01488">
    <property type="entry name" value="Shikimate_DH"/>
    <property type="match status" value="1"/>
</dbReference>
<name>A0ABT1UH48_9GAMM</name>
<evidence type="ECO:0000256" key="5">
    <source>
        <dbReference type="ARBA" id="ARBA00023002"/>
    </source>
</evidence>
<feature type="binding site" evidence="8">
    <location>
        <position position="255"/>
    </location>
    <ligand>
        <name>NADP(+)</name>
        <dbReference type="ChEBI" id="CHEBI:58349"/>
    </ligand>
</feature>
<evidence type="ECO:0000256" key="3">
    <source>
        <dbReference type="ARBA" id="ARBA00022605"/>
    </source>
</evidence>
<protein>
    <recommendedName>
        <fullName evidence="2 8">Shikimate dehydrogenase (NADP(+))</fullName>
        <shortName evidence="8">SDH</shortName>
        <ecNumber evidence="2 8">1.1.1.25</ecNumber>
    </recommendedName>
</protein>
<feature type="binding site" evidence="8">
    <location>
        <begin position="167"/>
        <end position="172"/>
    </location>
    <ligand>
        <name>NADP(+)</name>
        <dbReference type="ChEBI" id="CHEBI:58349"/>
    </ligand>
</feature>
<dbReference type="EMBL" id="JANIBM010000009">
    <property type="protein sequence ID" value="MCQ8181510.1"/>
    <property type="molecule type" value="Genomic_DNA"/>
</dbReference>
<dbReference type="InterPro" id="IPR011342">
    <property type="entry name" value="Shikimate_DH"/>
</dbReference>
<feature type="binding site" evidence="8">
    <location>
        <position position="262"/>
    </location>
    <ligand>
        <name>shikimate</name>
        <dbReference type="ChEBI" id="CHEBI:36208"/>
    </ligand>
</feature>
<feature type="binding site" evidence="8">
    <location>
        <begin position="30"/>
        <end position="32"/>
    </location>
    <ligand>
        <name>shikimate</name>
        <dbReference type="ChEBI" id="CHEBI:36208"/>
    </ligand>
</feature>
<evidence type="ECO:0000313" key="12">
    <source>
        <dbReference type="EMBL" id="MCQ8181510.1"/>
    </source>
</evidence>
<accession>A0ABT1UH48</accession>
<evidence type="ECO:0000256" key="1">
    <source>
        <dbReference type="ARBA" id="ARBA00004871"/>
    </source>
</evidence>
<organism evidence="12 13">
    <name type="scientific">Methylomonas aurea</name>
    <dbReference type="NCBI Taxonomy" id="2952224"/>
    <lineage>
        <taxon>Bacteria</taxon>
        <taxon>Pseudomonadati</taxon>
        <taxon>Pseudomonadota</taxon>
        <taxon>Gammaproteobacteria</taxon>
        <taxon>Methylococcales</taxon>
        <taxon>Methylococcaceae</taxon>
        <taxon>Methylomonas</taxon>
    </lineage>
</organism>
<dbReference type="Pfam" id="PF18317">
    <property type="entry name" value="SDH_C"/>
    <property type="match status" value="1"/>
</dbReference>
<evidence type="ECO:0000256" key="2">
    <source>
        <dbReference type="ARBA" id="ARBA00012962"/>
    </source>
</evidence>
<dbReference type="NCBIfam" id="TIGR00507">
    <property type="entry name" value="aroE"/>
    <property type="match status" value="1"/>
</dbReference>
<keyword evidence="5 8" id="KW-0560">Oxidoreductase</keyword>
<feature type="domain" description="SDH C-terminal" evidence="11">
    <location>
        <begin position="255"/>
        <end position="280"/>
    </location>
</feature>
<dbReference type="InterPro" id="IPR022893">
    <property type="entry name" value="Shikimate_DH_fam"/>
</dbReference>
<dbReference type="InterPro" id="IPR013708">
    <property type="entry name" value="Shikimate_DH-bd_N"/>
</dbReference>
<keyword evidence="6 8" id="KW-0057">Aromatic amino acid biosynthesis</keyword>
<evidence type="ECO:0000313" key="13">
    <source>
        <dbReference type="Proteomes" id="UP001524569"/>
    </source>
</evidence>
<feature type="binding site" evidence="8">
    <location>
        <position position="93"/>
    </location>
    <ligand>
        <name>NADP(+)</name>
        <dbReference type="ChEBI" id="CHEBI:58349"/>
    </ligand>
</feature>